<dbReference type="InterPro" id="IPR007213">
    <property type="entry name" value="Ppm1/Ppm2/Tcmp"/>
</dbReference>
<dbReference type="PANTHER" id="PTHR43619:SF2">
    <property type="entry name" value="S-ADENOSYL-L-METHIONINE-DEPENDENT METHYLTRANSFERASES SUPERFAMILY PROTEIN"/>
    <property type="match status" value="1"/>
</dbReference>
<evidence type="ECO:0000256" key="1">
    <source>
        <dbReference type="ARBA" id="ARBA00022603"/>
    </source>
</evidence>
<protein>
    <submittedName>
        <fullName evidence="3">O-Methyltransferase involved in polyketide biosynthesis</fullName>
    </submittedName>
</protein>
<dbReference type="RefSeq" id="WP_076439646.1">
    <property type="nucleotide sequence ID" value="NZ_FTNI01000024.1"/>
</dbReference>
<dbReference type="Pfam" id="PF04072">
    <property type="entry name" value="LCM"/>
    <property type="match status" value="1"/>
</dbReference>
<accession>A0A1N7FW01</accession>
<dbReference type="OrthoDB" id="9800233at2"/>
<dbReference type="Gene3D" id="3.40.50.150">
    <property type="entry name" value="Vaccinia Virus protein VP39"/>
    <property type="match status" value="1"/>
</dbReference>
<dbReference type="GO" id="GO:0008168">
    <property type="term" value="F:methyltransferase activity"/>
    <property type="evidence" value="ECO:0007669"/>
    <property type="project" value="UniProtKB-KW"/>
</dbReference>
<dbReference type="Proteomes" id="UP000186096">
    <property type="component" value="Unassembled WGS sequence"/>
</dbReference>
<keyword evidence="1 3" id="KW-0489">Methyltransferase</keyword>
<dbReference type="PIRSF" id="PIRSF028177">
    <property type="entry name" value="Polyketide_synth_Omtfrase_TcmP"/>
    <property type="match status" value="1"/>
</dbReference>
<reference evidence="4" key="1">
    <citation type="submission" date="2017-01" db="EMBL/GenBank/DDBJ databases">
        <authorList>
            <person name="Varghese N."/>
            <person name="Submissions S."/>
        </authorList>
    </citation>
    <scope>NUCLEOTIDE SEQUENCE [LARGE SCALE GENOMIC DNA]</scope>
    <source>
        <strain evidence="4">ATCC 12950</strain>
    </source>
</reference>
<dbReference type="AlphaFoldDB" id="A0A1N7FW01"/>
<dbReference type="PANTHER" id="PTHR43619">
    <property type="entry name" value="S-ADENOSYL-L-METHIONINE-DEPENDENT METHYLTRANSFERASE YKTD-RELATED"/>
    <property type="match status" value="1"/>
</dbReference>
<gene>
    <name evidence="3" type="ORF">SAMN05421833_12462</name>
</gene>
<keyword evidence="2 3" id="KW-0808">Transferase</keyword>
<dbReference type="STRING" id="58117.SAMN05421833_12462"/>
<dbReference type="GO" id="GO:0032259">
    <property type="term" value="P:methylation"/>
    <property type="evidence" value="ECO:0007669"/>
    <property type="project" value="UniProtKB-KW"/>
</dbReference>
<keyword evidence="4" id="KW-1185">Reference proteome</keyword>
<dbReference type="InterPro" id="IPR016874">
    <property type="entry name" value="TcmP-like"/>
</dbReference>
<evidence type="ECO:0000313" key="4">
    <source>
        <dbReference type="Proteomes" id="UP000186096"/>
    </source>
</evidence>
<organism evidence="3 4">
    <name type="scientific">Microbispora rosea</name>
    <dbReference type="NCBI Taxonomy" id="58117"/>
    <lineage>
        <taxon>Bacteria</taxon>
        <taxon>Bacillati</taxon>
        <taxon>Actinomycetota</taxon>
        <taxon>Actinomycetes</taxon>
        <taxon>Streptosporangiales</taxon>
        <taxon>Streptosporangiaceae</taxon>
        <taxon>Microbispora</taxon>
    </lineage>
</organism>
<name>A0A1N7FW01_9ACTN</name>
<dbReference type="InterPro" id="IPR029063">
    <property type="entry name" value="SAM-dependent_MTases_sf"/>
</dbReference>
<dbReference type="EMBL" id="FTNI01000024">
    <property type="protein sequence ID" value="SIS04469.1"/>
    <property type="molecule type" value="Genomic_DNA"/>
</dbReference>
<evidence type="ECO:0000256" key="2">
    <source>
        <dbReference type="ARBA" id="ARBA00022679"/>
    </source>
</evidence>
<sequence>MRKIPVDFTGVRVTALLELYLRWLDSRDRHPILGDEWARQAVDRLDFDFAQFTSLGIGRFAVGVRSRMMDDWVRDFLGRTPGAVVLDIGCGFDSRVRRVDPAEGHHWYDVDFPDIVEIAGLLYPPRPGHTAVGASVTEPGWLDSIPRDRPAIVVADGLLNFLPEPDVRRILTQIVEHFPSGEIVFNITSPVVRKQRERRPVPVFVKFGISEQWFPGDPRDVEGFHRRLHLAEVGSPGDGSLLSRSPLYYRLLVALIGLVPAWRNAGWILRYRF</sequence>
<dbReference type="SUPFAM" id="SSF53335">
    <property type="entry name" value="S-adenosyl-L-methionine-dependent methyltransferases"/>
    <property type="match status" value="1"/>
</dbReference>
<proteinExistence type="predicted"/>
<evidence type="ECO:0000313" key="3">
    <source>
        <dbReference type="EMBL" id="SIS04469.1"/>
    </source>
</evidence>